<dbReference type="EMBL" id="EF083508">
    <property type="protein sequence ID" value="ABK22852.1"/>
    <property type="molecule type" value="mRNA"/>
</dbReference>
<dbReference type="AlphaFoldDB" id="A9NQE1"/>
<name>A9NQE1_PICSI</name>
<proteinExistence type="evidence at transcript level"/>
<organism evidence="1">
    <name type="scientific">Picea sitchensis</name>
    <name type="common">Sitka spruce</name>
    <name type="synonym">Pinus sitchensis</name>
    <dbReference type="NCBI Taxonomy" id="3332"/>
    <lineage>
        <taxon>Eukaryota</taxon>
        <taxon>Viridiplantae</taxon>
        <taxon>Streptophyta</taxon>
        <taxon>Embryophyta</taxon>
        <taxon>Tracheophyta</taxon>
        <taxon>Spermatophyta</taxon>
        <taxon>Pinopsida</taxon>
        <taxon>Pinidae</taxon>
        <taxon>Conifers I</taxon>
        <taxon>Pinales</taxon>
        <taxon>Pinaceae</taxon>
        <taxon>Picea</taxon>
    </lineage>
</organism>
<accession>A9NQE1</accession>
<sequence>MAATIFRINSYRRLCMWGIWSPVLPMARFMISSSRLAPCSLFASAEMSAPRVLLDTPMSITALLIMLAGL</sequence>
<protein>
    <submittedName>
        <fullName evidence="1">Uncharacterized protein</fullName>
    </submittedName>
</protein>
<reference evidence="1" key="1">
    <citation type="journal article" date="2008" name="BMC Genomics">
        <title>A conifer genomics resource of 200,000 spruce (Picea spp.) ESTs and 6,464 high-quality, sequence-finished full-length cDNAs for Sitka spruce (Picea sitchensis).</title>
        <authorList>
            <person name="Ralph S.G."/>
            <person name="Chun H.J."/>
            <person name="Kolosova N."/>
            <person name="Cooper D."/>
            <person name="Oddy C."/>
            <person name="Ritland C.E."/>
            <person name="Kirkpatrick R."/>
            <person name="Moore R."/>
            <person name="Barber S."/>
            <person name="Holt R.A."/>
            <person name="Jones S.J."/>
            <person name="Marra M.A."/>
            <person name="Douglas C.J."/>
            <person name="Ritland K."/>
            <person name="Bohlmann J."/>
        </authorList>
    </citation>
    <scope>NUCLEOTIDE SEQUENCE</scope>
    <source>
        <tissue evidence="1">Green portion of the leader tissue</tissue>
    </source>
</reference>
<evidence type="ECO:0000313" key="1">
    <source>
        <dbReference type="EMBL" id="ABK22852.1"/>
    </source>
</evidence>